<dbReference type="SUPFAM" id="SSF144000">
    <property type="entry name" value="Oxysterol-binding protein-like"/>
    <property type="match status" value="1"/>
</dbReference>
<evidence type="ECO:0000256" key="8">
    <source>
        <dbReference type="RuleBase" id="RU003844"/>
    </source>
</evidence>
<evidence type="ECO:0000256" key="11">
    <source>
        <dbReference type="SAM" id="MobiDB-lite"/>
    </source>
</evidence>
<dbReference type="AlphaFoldDB" id="A0A7I8WB73"/>
<dbReference type="InterPro" id="IPR000648">
    <property type="entry name" value="Oxysterol-bd"/>
</dbReference>
<dbReference type="InterPro" id="IPR001849">
    <property type="entry name" value="PH_domain"/>
</dbReference>
<dbReference type="InterPro" id="IPR018494">
    <property type="entry name" value="Oxysterol-bd_CS"/>
</dbReference>
<feature type="domain" description="PH" evidence="12">
    <location>
        <begin position="6"/>
        <end position="98"/>
    </location>
</feature>
<evidence type="ECO:0000256" key="4">
    <source>
        <dbReference type="ARBA" id="ARBA00022553"/>
    </source>
</evidence>
<dbReference type="PANTHER" id="PTHR10972:SF205">
    <property type="entry name" value="OXYSTEROL-BINDING PROTEIN 1"/>
    <property type="match status" value="1"/>
</dbReference>
<evidence type="ECO:0000256" key="9">
    <source>
        <dbReference type="RuleBase" id="RU003845"/>
    </source>
</evidence>
<dbReference type="PANTHER" id="PTHR10972">
    <property type="entry name" value="OXYSTEROL-BINDING PROTEIN-RELATED"/>
    <property type="match status" value="1"/>
</dbReference>
<dbReference type="PROSITE" id="PS50003">
    <property type="entry name" value="PH_DOMAIN"/>
    <property type="match status" value="1"/>
</dbReference>
<evidence type="ECO:0000256" key="3">
    <source>
        <dbReference type="ARBA" id="ARBA00022448"/>
    </source>
</evidence>
<evidence type="ECO:0000256" key="2">
    <source>
        <dbReference type="ARBA" id="ARBA00008842"/>
    </source>
</evidence>
<organism evidence="13 14">
    <name type="scientific">Dimorphilus gyrociliatus</name>
    <dbReference type="NCBI Taxonomy" id="2664684"/>
    <lineage>
        <taxon>Eukaryota</taxon>
        <taxon>Metazoa</taxon>
        <taxon>Spiralia</taxon>
        <taxon>Lophotrochozoa</taxon>
        <taxon>Annelida</taxon>
        <taxon>Polychaeta</taxon>
        <taxon>Polychaeta incertae sedis</taxon>
        <taxon>Dinophilidae</taxon>
        <taxon>Dimorphilus</taxon>
    </lineage>
</organism>
<evidence type="ECO:0000313" key="13">
    <source>
        <dbReference type="EMBL" id="CAD5125395.1"/>
    </source>
</evidence>
<dbReference type="SMART" id="SM00233">
    <property type="entry name" value="PH"/>
    <property type="match status" value="1"/>
</dbReference>
<evidence type="ECO:0000313" key="14">
    <source>
        <dbReference type="Proteomes" id="UP000549394"/>
    </source>
</evidence>
<keyword evidence="6" id="KW-0446">Lipid-binding</keyword>
<name>A0A7I8WB73_9ANNE</name>
<evidence type="ECO:0000256" key="10">
    <source>
        <dbReference type="SAM" id="Coils"/>
    </source>
</evidence>
<dbReference type="Gene3D" id="3.30.70.3490">
    <property type="match status" value="1"/>
</dbReference>
<keyword evidence="3 9" id="KW-0813">Transport</keyword>
<dbReference type="Pfam" id="PF00169">
    <property type="entry name" value="PH"/>
    <property type="match status" value="1"/>
</dbReference>
<comment type="similarity">
    <text evidence="2 8">Belongs to the OSBP family.</text>
</comment>
<dbReference type="Gene3D" id="2.40.160.120">
    <property type="match status" value="1"/>
</dbReference>
<comment type="caution">
    <text evidence="13">The sequence shown here is derived from an EMBL/GenBank/DDBJ whole genome shotgun (WGS) entry which is preliminary data.</text>
</comment>
<evidence type="ECO:0000256" key="7">
    <source>
        <dbReference type="ARBA" id="ARBA00023136"/>
    </source>
</evidence>
<reference evidence="13 14" key="1">
    <citation type="submission" date="2020-08" db="EMBL/GenBank/DDBJ databases">
        <authorList>
            <person name="Hejnol A."/>
        </authorList>
    </citation>
    <scope>NUCLEOTIDE SEQUENCE [LARGE SCALE GENOMIC DNA]</scope>
</reference>
<evidence type="ECO:0000256" key="5">
    <source>
        <dbReference type="ARBA" id="ARBA00023055"/>
    </source>
</evidence>
<dbReference type="GO" id="GO:0005886">
    <property type="term" value="C:plasma membrane"/>
    <property type="evidence" value="ECO:0007669"/>
    <property type="project" value="TreeGrafter"/>
</dbReference>
<feature type="region of interest" description="Disordered" evidence="11">
    <location>
        <begin position="241"/>
        <end position="321"/>
    </location>
</feature>
<dbReference type="InterPro" id="IPR037239">
    <property type="entry name" value="OSBP_sf"/>
</dbReference>
<feature type="compositionally biased region" description="Acidic residues" evidence="11">
    <location>
        <begin position="262"/>
        <end position="275"/>
    </location>
</feature>
<accession>A0A7I8WB73</accession>
<dbReference type="SUPFAM" id="SSF50729">
    <property type="entry name" value="PH domain-like"/>
    <property type="match status" value="1"/>
</dbReference>
<evidence type="ECO:0000259" key="12">
    <source>
        <dbReference type="PROSITE" id="PS50003"/>
    </source>
</evidence>
<proteinExistence type="inferred from homology"/>
<dbReference type="FunFam" id="2.40.160.120:FF:000003">
    <property type="entry name" value="Oxysterol-binding protein"/>
    <property type="match status" value="1"/>
</dbReference>
<evidence type="ECO:0000256" key="1">
    <source>
        <dbReference type="ARBA" id="ARBA00004170"/>
    </source>
</evidence>
<dbReference type="GO" id="GO:0006869">
    <property type="term" value="P:lipid transport"/>
    <property type="evidence" value="ECO:0007669"/>
    <property type="project" value="UniProtKB-KW"/>
</dbReference>
<keyword evidence="4" id="KW-0597">Phosphoprotein</keyword>
<dbReference type="EMBL" id="CAJFCJ010000026">
    <property type="protein sequence ID" value="CAD5125395.1"/>
    <property type="molecule type" value="Genomic_DNA"/>
</dbReference>
<gene>
    <name evidence="13" type="ORF">DGYR_LOCUS12772</name>
</gene>
<protein>
    <recommendedName>
        <fullName evidence="9">Oxysterol-binding protein</fullName>
    </recommendedName>
</protein>
<dbReference type="Gene3D" id="2.30.29.30">
    <property type="entry name" value="Pleckstrin-homology domain (PH domain)/Phosphotyrosine-binding domain (PTB)"/>
    <property type="match status" value="1"/>
</dbReference>
<feature type="compositionally biased region" description="Polar residues" evidence="11">
    <location>
        <begin position="289"/>
        <end position="304"/>
    </location>
</feature>
<dbReference type="InterPro" id="IPR011993">
    <property type="entry name" value="PH-like_dom_sf"/>
</dbReference>
<comment type="subcellular location">
    <subcellularLocation>
        <location evidence="1">Membrane</location>
        <topology evidence="1">Peripheral membrane protein</topology>
    </subcellularLocation>
</comment>
<evidence type="ECO:0000256" key="6">
    <source>
        <dbReference type="ARBA" id="ARBA00023121"/>
    </source>
</evidence>
<dbReference type="Proteomes" id="UP000549394">
    <property type="component" value="Unassembled WGS sequence"/>
</dbReference>
<dbReference type="GO" id="GO:0032934">
    <property type="term" value="F:sterol binding"/>
    <property type="evidence" value="ECO:0007669"/>
    <property type="project" value="TreeGrafter"/>
</dbReference>
<dbReference type="OrthoDB" id="1854502at2759"/>
<dbReference type="PROSITE" id="PS01013">
    <property type="entry name" value="OSBP"/>
    <property type="match status" value="1"/>
</dbReference>
<keyword evidence="14" id="KW-1185">Reference proteome</keyword>
<sequence>MTNNSSNEHAGYLQKWTNYIKGYQKRWFVLKNGLLSYYRSPDEVDQSCRGKINLKTAEIRTDQVPLNFAVSGVLTFHLRALSEVERQRWVTKLELEKRNAITLEDSEDEDLEISSNNKTDMEGIFNIVKTLEQKMSDLDTREKVTKKHVTSLLSYIHEIEKDLENKDQVTILCKEINNSSTILNVSLAAVIKTCNELIDNTKAHDKRWEKLFNSEQEKRQTLEVMLEQLAQQHREMEKNTFRVLNDSNSSRQKNKKDPNASDSEDSDNEFMDALEEPQWPDVVEKSKSSDSTVKQHVRNGSTDSEGWMKRSISQVNKSSRIRRSRIPDRPNYSLNLWSIMKNCIGKELTKIPMPVNFSEPLSFLQRLTEDFEYYDLLDHAANCNDSCEQMAYVAAFTISSYANTSGHRTGKPFNPLLGETFEADRREDYGWLSIAEQVSHHPPKCAQYVEGRGWRFWQEFTMSSKFRGKYLQIIPLGIAHLEFPETKNHYTWRKVTTTVHNIIVGRLWVDNHGEMDIKNHTTGDLCHLKYSAYSYFSREPPRKVTGVINDVAGETKFVLRGLWDDYIEGAKVLNTTQNREKTVFETGKHRVLWRRQLYPELEKCYNMTKLAIEFNEMEENIAPTDSRYRQDQRAMENADWDKANQIKVKLEEKQRAARRQREAAAAAALAAGKEPEQWKPRWFKQQNDPYSGGDIFMFTNEYWDCKEKKDWSRCPDIYLSEKEMQM</sequence>
<dbReference type="Pfam" id="PF01237">
    <property type="entry name" value="Oxysterol_BP"/>
    <property type="match status" value="1"/>
</dbReference>
<keyword evidence="10" id="KW-0175">Coiled coil</keyword>
<keyword evidence="5 9" id="KW-0445">Lipid transport</keyword>
<keyword evidence="7" id="KW-0472">Membrane</keyword>
<feature type="coiled-coil region" evidence="10">
    <location>
        <begin position="212"/>
        <end position="239"/>
    </location>
</feature>
<dbReference type="GO" id="GO:0005829">
    <property type="term" value="C:cytosol"/>
    <property type="evidence" value="ECO:0007669"/>
    <property type="project" value="TreeGrafter"/>
</dbReference>
<dbReference type="GO" id="GO:0097038">
    <property type="term" value="C:perinuclear endoplasmic reticulum"/>
    <property type="evidence" value="ECO:0007669"/>
    <property type="project" value="TreeGrafter"/>
</dbReference>